<organism evidence="4 5">
    <name type="scientific">Tribonema minus</name>
    <dbReference type="NCBI Taxonomy" id="303371"/>
    <lineage>
        <taxon>Eukaryota</taxon>
        <taxon>Sar</taxon>
        <taxon>Stramenopiles</taxon>
        <taxon>Ochrophyta</taxon>
        <taxon>PX clade</taxon>
        <taxon>Xanthophyceae</taxon>
        <taxon>Tribonematales</taxon>
        <taxon>Tribonemataceae</taxon>
        <taxon>Tribonema</taxon>
    </lineage>
</organism>
<dbReference type="GO" id="GO:0000422">
    <property type="term" value="P:autophagy of mitochondrion"/>
    <property type="evidence" value="ECO:0007669"/>
    <property type="project" value="TreeGrafter"/>
</dbReference>
<dbReference type="PANTHER" id="PTHR13222">
    <property type="entry name" value="RB1-INDUCIBLE COILED-COIL"/>
    <property type="match status" value="1"/>
</dbReference>
<accession>A0A835Z2F8</accession>
<dbReference type="GO" id="GO:1990316">
    <property type="term" value="C:Atg1/ULK1 kinase complex"/>
    <property type="evidence" value="ECO:0007669"/>
    <property type="project" value="TreeGrafter"/>
</dbReference>
<dbReference type="InterPro" id="IPR019460">
    <property type="entry name" value="Atg11_C"/>
</dbReference>
<dbReference type="GO" id="GO:0019901">
    <property type="term" value="F:protein kinase binding"/>
    <property type="evidence" value="ECO:0007669"/>
    <property type="project" value="TreeGrafter"/>
</dbReference>
<dbReference type="OrthoDB" id="447953at2759"/>
<dbReference type="PANTHER" id="PTHR13222:SF1">
    <property type="entry name" value="RB1-INDUCIBLE COILED-COIL PROTEIN 1"/>
    <property type="match status" value="1"/>
</dbReference>
<keyword evidence="2" id="KW-0175">Coiled coil</keyword>
<evidence type="ECO:0000313" key="5">
    <source>
        <dbReference type="Proteomes" id="UP000664859"/>
    </source>
</evidence>
<keyword evidence="1" id="KW-0072">Autophagy</keyword>
<dbReference type="EMBL" id="JAFCMP010000189">
    <property type="protein sequence ID" value="KAG5183815.1"/>
    <property type="molecule type" value="Genomic_DNA"/>
</dbReference>
<dbReference type="Pfam" id="PF10377">
    <property type="entry name" value="ATG11"/>
    <property type="match status" value="1"/>
</dbReference>
<dbReference type="GO" id="GO:0000045">
    <property type="term" value="P:autophagosome assembly"/>
    <property type="evidence" value="ECO:0007669"/>
    <property type="project" value="InterPro"/>
</dbReference>
<gene>
    <name evidence="4" type="ORF">JKP88DRAFT_51369</name>
</gene>
<protein>
    <recommendedName>
        <fullName evidence="3">Autophagy-related protein 11 C-terminal domain-containing protein</fullName>
    </recommendedName>
</protein>
<feature type="non-terminal residue" evidence="4">
    <location>
        <position position="1"/>
    </location>
</feature>
<name>A0A835Z2F8_9STRA</name>
<dbReference type="GO" id="GO:0061709">
    <property type="term" value="P:reticulophagy"/>
    <property type="evidence" value="ECO:0007669"/>
    <property type="project" value="TreeGrafter"/>
</dbReference>
<keyword evidence="5" id="KW-1185">Reference proteome</keyword>
<dbReference type="GO" id="GO:0034517">
    <property type="term" value="P:ribophagy"/>
    <property type="evidence" value="ECO:0007669"/>
    <property type="project" value="TreeGrafter"/>
</dbReference>
<evidence type="ECO:0000256" key="1">
    <source>
        <dbReference type="ARBA" id="ARBA00023006"/>
    </source>
</evidence>
<dbReference type="GO" id="GO:0034727">
    <property type="term" value="P:piecemeal microautophagy of the nucleus"/>
    <property type="evidence" value="ECO:0007669"/>
    <property type="project" value="TreeGrafter"/>
</dbReference>
<dbReference type="GO" id="GO:0060090">
    <property type="term" value="F:molecular adaptor activity"/>
    <property type="evidence" value="ECO:0007669"/>
    <property type="project" value="TreeGrafter"/>
</dbReference>
<evidence type="ECO:0000313" key="4">
    <source>
        <dbReference type="EMBL" id="KAG5183815.1"/>
    </source>
</evidence>
<dbReference type="AlphaFoldDB" id="A0A835Z2F8"/>
<evidence type="ECO:0000256" key="2">
    <source>
        <dbReference type="ARBA" id="ARBA00023054"/>
    </source>
</evidence>
<dbReference type="Proteomes" id="UP000664859">
    <property type="component" value="Unassembled WGS sequence"/>
</dbReference>
<dbReference type="InterPro" id="IPR040040">
    <property type="entry name" value="ATG11"/>
</dbReference>
<dbReference type="GO" id="GO:0034045">
    <property type="term" value="C:phagophore assembly site membrane"/>
    <property type="evidence" value="ECO:0007669"/>
    <property type="project" value="TreeGrafter"/>
</dbReference>
<sequence length="171" mass="18117">ESAWQQYLLRGIEDAIADATGAPGVSDRPLLTLPQGVQSLAAALAPLVLELNAGANPRSGIAYRGFEVGCTALFLPTPHGHFLAFNVGAPNHFLARESAQLIGHDPHFTEFYILGRVVQIERRTATNGSGVGSDHYQLPRGCDYAVLTVMAVSAECTPPTLLLPPRAASVC</sequence>
<proteinExistence type="predicted"/>
<feature type="domain" description="Autophagy-related protein 11 C-terminal" evidence="3">
    <location>
        <begin position="59"/>
        <end position="149"/>
    </location>
</feature>
<evidence type="ECO:0000259" key="3">
    <source>
        <dbReference type="Pfam" id="PF10377"/>
    </source>
</evidence>
<reference evidence="4" key="1">
    <citation type="submission" date="2021-02" db="EMBL/GenBank/DDBJ databases">
        <title>First Annotated Genome of the Yellow-green Alga Tribonema minus.</title>
        <authorList>
            <person name="Mahan K.M."/>
        </authorList>
    </citation>
    <scope>NUCLEOTIDE SEQUENCE</scope>
    <source>
        <strain evidence="4">UTEX B ZZ1240</strain>
    </source>
</reference>
<comment type="caution">
    <text evidence="4">The sequence shown here is derived from an EMBL/GenBank/DDBJ whole genome shotgun (WGS) entry which is preliminary data.</text>
</comment>